<reference evidence="12 13" key="1">
    <citation type="journal article" date="2018" name="Cell">
        <title>The Chara Genome: Secondary Complexity and Implications for Plant Terrestrialization.</title>
        <authorList>
            <person name="Nishiyama T."/>
            <person name="Sakayama H."/>
            <person name="Vries J.D."/>
            <person name="Buschmann H."/>
            <person name="Saint-Marcoux D."/>
            <person name="Ullrich K.K."/>
            <person name="Haas F.B."/>
            <person name="Vanderstraeten L."/>
            <person name="Becker D."/>
            <person name="Lang D."/>
            <person name="Vosolsobe S."/>
            <person name="Rombauts S."/>
            <person name="Wilhelmsson P.K.I."/>
            <person name="Janitza P."/>
            <person name="Kern R."/>
            <person name="Heyl A."/>
            <person name="Rumpler F."/>
            <person name="Villalobos L.I.A.C."/>
            <person name="Clay J.M."/>
            <person name="Skokan R."/>
            <person name="Toyoda A."/>
            <person name="Suzuki Y."/>
            <person name="Kagoshima H."/>
            <person name="Schijlen E."/>
            <person name="Tajeshwar N."/>
            <person name="Catarino B."/>
            <person name="Hetherington A.J."/>
            <person name="Saltykova A."/>
            <person name="Bonnot C."/>
            <person name="Breuninger H."/>
            <person name="Symeonidi A."/>
            <person name="Radhakrishnan G.V."/>
            <person name="Van Nieuwerburgh F."/>
            <person name="Deforce D."/>
            <person name="Chang C."/>
            <person name="Karol K.G."/>
            <person name="Hedrich R."/>
            <person name="Ulvskov P."/>
            <person name="Glockner G."/>
            <person name="Delwiche C.F."/>
            <person name="Petrasek J."/>
            <person name="Van de Peer Y."/>
            <person name="Friml J."/>
            <person name="Beilby M."/>
            <person name="Dolan L."/>
            <person name="Kohara Y."/>
            <person name="Sugano S."/>
            <person name="Fujiyama A."/>
            <person name="Delaux P.-M."/>
            <person name="Quint M."/>
            <person name="TheiBen G."/>
            <person name="Hagemann M."/>
            <person name="Harholt J."/>
            <person name="Dunand C."/>
            <person name="Zachgo S."/>
            <person name="Langdale J."/>
            <person name="Maumus F."/>
            <person name="Straeten D.V.D."/>
            <person name="Gould S.B."/>
            <person name="Rensing S.A."/>
        </authorList>
    </citation>
    <scope>NUCLEOTIDE SEQUENCE [LARGE SCALE GENOMIC DNA]</scope>
    <source>
        <strain evidence="12 13">S276</strain>
    </source>
</reference>
<accession>A0A388KYM4</accession>
<feature type="domain" description="ABC transporter" evidence="11">
    <location>
        <begin position="811"/>
        <end position="1048"/>
    </location>
</feature>
<dbReference type="PROSITE" id="PS00211">
    <property type="entry name" value="ABC_TRANSPORTER_1"/>
    <property type="match status" value="1"/>
</dbReference>
<dbReference type="PANTHER" id="PTHR19229">
    <property type="entry name" value="ATP-BINDING CASSETTE TRANSPORTER SUBFAMILY A ABCA"/>
    <property type="match status" value="1"/>
</dbReference>
<dbReference type="PROSITE" id="PS50893">
    <property type="entry name" value="ABC_TRANSPORTER_2"/>
    <property type="match status" value="1"/>
</dbReference>
<dbReference type="GO" id="GO:0005319">
    <property type="term" value="F:lipid transporter activity"/>
    <property type="evidence" value="ECO:0007669"/>
    <property type="project" value="TreeGrafter"/>
</dbReference>
<dbReference type="FunFam" id="3.40.50.300:FF:000665">
    <property type="entry name" value="ABC transporter A family member 2"/>
    <property type="match status" value="1"/>
</dbReference>
<dbReference type="InterPro" id="IPR003593">
    <property type="entry name" value="AAA+_ATPase"/>
</dbReference>
<comment type="subcellular location">
    <subcellularLocation>
        <location evidence="1">Membrane</location>
        <topology evidence="1">Multi-pass membrane protein</topology>
    </subcellularLocation>
</comment>
<comment type="similarity">
    <text evidence="2">Belongs to the ABC transporter superfamily. ABCA family. CPR flippase (TC 3.A.1.211) subfamily.</text>
</comment>
<sequence>MDGTQRGSGGQVDLESNTNIGRRREALKSSFLVQADALGRKNLRLQSRQWGSNACLVSFPIMLFLLIVALQLVFDKLLFGGSDFKCGCSKEGVCGLEYSNTNQIPWCAIPNPFLNPALLQMPNVPIGQKIDQLTAIIPVAGVDQRVAEAIGNRLLERNDGLAGGTSGVVPPGVDVDVNDDQGDSGTVDVTNPLTAISVLPLPDKGGLTATGRVAAIAGTSAWPTLGAPMVEILLTMQEPEDHLFILSNHCMPSPNNTWQLETVKLKAEVLGEISFLRGSSGSLSLPVGCYEARATFFPSSFDRDFLEGVYPEFSGDEGGAGGGDHSSSRNNLKRTTGFSTSVDAFLYNRYVDARPKKAELAEGHVYIPGVIAAYDFKSTCINHLDLHVWLNRTYYPGQNSAPAYTLRLARSFNLAMNAFVSWLTSIEGGEERGKEVNGTLLPLLYVKEFPKVGTSLQLDVSAFVGPLFFTWVLSLVLPIIVSNLVYEKERRLRSMMKMHGLGDVAYWCISYLYFFVISVLYMLFFVVMGHIVRIKFFLLNNTALLLLFLFIFFNHQVAFGFCWASIFGSVKTATVSSYLYVFGSGLLANFLFLLFLEDPHTSSKSLFAMELVPAFALYRGLYEFAEYSFVANYQSSDGMSWGNLSDEKNGLVTVMRILVVEWIILLTLALYLDQVVDTGAGVPQHPLFFIYWAIEKLGQVVGRGGGGRKTAAIANKPAASGLSRMFFWHGKSPSTTARNVYEGEDIKAEREVVKAALQEEAMATTTTTSSSTATAALQEEAMATTTTTSSSTATASASASSPAKTSSSYSILCDDLQKVFKGVDGNPDKYAVRGMSLAVGRGECFGMLGPNGAGKTTSISMMVGFLEPSAGTALIEGMDIRTDMHSIHSVMGVCPQHDLLWESLTGREHLFFFGRLKNLKGKQLDQEVEMWLRRMNLFSGGVEGKQVQAYSGGMKRRLSVAISLIGDPLVVYMDEPSTGLDPASRNNLWNVVKAAKKGRAIILTTHSMEEAEVLCERLGIFVDGQFACIGNPKELTARYGGTYDLTITTPEEEEAQAEALALSLSSTCKKVYSLAGTQKFELPTKGVDLADVFTAVEKAKAKINIQAWGIANTTLEDVFIKVAGKERTLS</sequence>
<evidence type="ECO:0000256" key="7">
    <source>
        <dbReference type="ARBA" id="ARBA00022989"/>
    </source>
</evidence>
<evidence type="ECO:0000313" key="13">
    <source>
        <dbReference type="Proteomes" id="UP000265515"/>
    </source>
</evidence>
<dbReference type="InterPro" id="IPR017871">
    <property type="entry name" value="ABC_transporter-like_CS"/>
</dbReference>
<dbReference type="Proteomes" id="UP000265515">
    <property type="component" value="Unassembled WGS sequence"/>
</dbReference>
<dbReference type="OrthoDB" id="8061355at2759"/>
<evidence type="ECO:0000256" key="3">
    <source>
        <dbReference type="ARBA" id="ARBA00022448"/>
    </source>
</evidence>
<feature type="transmembrane region" description="Helical" evidence="10">
    <location>
        <begin position="506"/>
        <end position="531"/>
    </location>
</feature>
<keyword evidence="8 10" id="KW-0472">Membrane</keyword>
<dbReference type="STRING" id="69332.A0A388KYM4"/>
<feature type="region of interest" description="Disordered" evidence="9">
    <location>
        <begin position="780"/>
        <end position="806"/>
    </location>
</feature>
<feature type="transmembrane region" description="Helical" evidence="10">
    <location>
        <begin position="543"/>
        <end position="566"/>
    </location>
</feature>
<dbReference type="Pfam" id="PF12698">
    <property type="entry name" value="ABC2_membrane_3"/>
    <property type="match status" value="1"/>
</dbReference>
<feature type="transmembrane region" description="Helical" evidence="10">
    <location>
        <begin position="50"/>
        <end position="74"/>
    </location>
</feature>
<comment type="caution">
    <text evidence="12">The sequence shown here is derived from an EMBL/GenBank/DDBJ whole genome shotgun (WGS) entry which is preliminary data.</text>
</comment>
<evidence type="ECO:0000256" key="9">
    <source>
        <dbReference type="SAM" id="MobiDB-lite"/>
    </source>
</evidence>
<evidence type="ECO:0000256" key="4">
    <source>
        <dbReference type="ARBA" id="ARBA00022692"/>
    </source>
</evidence>
<dbReference type="InterPro" id="IPR013525">
    <property type="entry name" value="ABC2_TM"/>
</dbReference>
<organism evidence="12 13">
    <name type="scientific">Chara braunii</name>
    <name type="common">Braun's stonewort</name>
    <dbReference type="NCBI Taxonomy" id="69332"/>
    <lineage>
        <taxon>Eukaryota</taxon>
        <taxon>Viridiplantae</taxon>
        <taxon>Streptophyta</taxon>
        <taxon>Charophyceae</taxon>
        <taxon>Charales</taxon>
        <taxon>Characeae</taxon>
        <taxon>Chara</taxon>
    </lineage>
</organism>
<evidence type="ECO:0000256" key="1">
    <source>
        <dbReference type="ARBA" id="ARBA00004141"/>
    </source>
</evidence>
<dbReference type="SUPFAM" id="SSF52540">
    <property type="entry name" value="P-loop containing nucleoside triphosphate hydrolases"/>
    <property type="match status" value="1"/>
</dbReference>
<evidence type="ECO:0000256" key="6">
    <source>
        <dbReference type="ARBA" id="ARBA00022840"/>
    </source>
</evidence>
<dbReference type="EMBL" id="BFEA01000218">
    <property type="protein sequence ID" value="GBG75141.1"/>
    <property type="molecule type" value="Genomic_DNA"/>
</dbReference>
<dbReference type="CDD" id="cd03263">
    <property type="entry name" value="ABC_subfamily_A"/>
    <property type="match status" value="1"/>
</dbReference>
<keyword evidence="7 10" id="KW-1133">Transmembrane helix</keyword>
<dbReference type="InterPro" id="IPR003439">
    <property type="entry name" value="ABC_transporter-like_ATP-bd"/>
</dbReference>
<dbReference type="GO" id="GO:0140359">
    <property type="term" value="F:ABC-type transporter activity"/>
    <property type="evidence" value="ECO:0007669"/>
    <property type="project" value="InterPro"/>
</dbReference>
<gene>
    <name evidence="12" type="ORF">CBR_g19654</name>
</gene>
<evidence type="ECO:0000313" key="12">
    <source>
        <dbReference type="EMBL" id="GBG75141.1"/>
    </source>
</evidence>
<keyword evidence="5" id="KW-0547">Nucleotide-binding</keyword>
<dbReference type="InterPro" id="IPR027417">
    <property type="entry name" value="P-loop_NTPase"/>
</dbReference>
<evidence type="ECO:0000256" key="10">
    <source>
        <dbReference type="SAM" id="Phobius"/>
    </source>
</evidence>
<protein>
    <recommendedName>
        <fullName evidence="11">ABC transporter domain-containing protein</fullName>
    </recommendedName>
</protein>
<dbReference type="InterPro" id="IPR026082">
    <property type="entry name" value="ABCA"/>
</dbReference>
<keyword evidence="3" id="KW-0813">Transport</keyword>
<proteinExistence type="inferred from homology"/>
<dbReference type="PANTHER" id="PTHR19229:SF154">
    <property type="entry name" value="ABC TRANSPORTER A FAMILY MEMBER 3-RELATED"/>
    <property type="match status" value="1"/>
</dbReference>
<name>A0A388KYM4_CHABU</name>
<dbReference type="Gramene" id="GBG75141">
    <property type="protein sequence ID" value="GBG75141"/>
    <property type="gene ID" value="CBR_g19654"/>
</dbReference>
<feature type="transmembrane region" description="Helical" evidence="10">
    <location>
        <begin position="463"/>
        <end position="486"/>
    </location>
</feature>
<dbReference type="AlphaFoldDB" id="A0A388KYM4"/>
<dbReference type="Pfam" id="PF00005">
    <property type="entry name" value="ABC_tran"/>
    <property type="match status" value="1"/>
</dbReference>
<keyword evidence="4 10" id="KW-0812">Transmembrane</keyword>
<feature type="transmembrane region" description="Helical" evidence="10">
    <location>
        <begin position="578"/>
        <end position="596"/>
    </location>
</feature>
<dbReference type="Gene3D" id="3.40.50.300">
    <property type="entry name" value="P-loop containing nucleotide triphosphate hydrolases"/>
    <property type="match status" value="1"/>
</dbReference>
<evidence type="ECO:0000256" key="2">
    <source>
        <dbReference type="ARBA" id="ARBA00008526"/>
    </source>
</evidence>
<dbReference type="GO" id="GO:0016887">
    <property type="term" value="F:ATP hydrolysis activity"/>
    <property type="evidence" value="ECO:0007669"/>
    <property type="project" value="InterPro"/>
</dbReference>
<dbReference type="GO" id="GO:0016020">
    <property type="term" value="C:membrane"/>
    <property type="evidence" value="ECO:0007669"/>
    <property type="project" value="UniProtKB-SubCell"/>
</dbReference>
<dbReference type="SMART" id="SM00382">
    <property type="entry name" value="AAA"/>
    <property type="match status" value="1"/>
</dbReference>
<dbReference type="GO" id="GO:0005524">
    <property type="term" value="F:ATP binding"/>
    <property type="evidence" value="ECO:0007669"/>
    <property type="project" value="UniProtKB-KW"/>
</dbReference>
<keyword evidence="6" id="KW-0067">ATP-binding</keyword>
<evidence type="ECO:0000256" key="5">
    <source>
        <dbReference type="ARBA" id="ARBA00022741"/>
    </source>
</evidence>
<dbReference type="Pfam" id="PF24526">
    <property type="entry name" value="ABCA12_C"/>
    <property type="match status" value="1"/>
</dbReference>
<keyword evidence="13" id="KW-1185">Reference proteome</keyword>
<evidence type="ECO:0000259" key="11">
    <source>
        <dbReference type="PROSITE" id="PS50893"/>
    </source>
</evidence>
<evidence type="ECO:0000256" key="8">
    <source>
        <dbReference type="ARBA" id="ARBA00023136"/>
    </source>
</evidence>